<feature type="domain" description="TtsA-like Glycoside hydrolase family 108" evidence="1">
    <location>
        <begin position="10"/>
        <end position="92"/>
    </location>
</feature>
<name>A0A553JME5_SHEHA</name>
<evidence type="ECO:0000259" key="2">
    <source>
        <dbReference type="Pfam" id="PF09374"/>
    </source>
</evidence>
<evidence type="ECO:0000313" key="4">
    <source>
        <dbReference type="Proteomes" id="UP000318126"/>
    </source>
</evidence>
<evidence type="ECO:0000259" key="1">
    <source>
        <dbReference type="Pfam" id="PF05838"/>
    </source>
</evidence>
<dbReference type="EMBL" id="VKGK01000018">
    <property type="protein sequence ID" value="TRY13560.1"/>
    <property type="molecule type" value="Genomic_DNA"/>
</dbReference>
<dbReference type="CDD" id="cd13926">
    <property type="entry name" value="N-acetylmuramidase_GH108"/>
    <property type="match status" value="1"/>
</dbReference>
<dbReference type="Pfam" id="PF05838">
    <property type="entry name" value="Glyco_hydro_108"/>
    <property type="match status" value="1"/>
</dbReference>
<evidence type="ECO:0000313" key="3">
    <source>
        <dbReference type="EMBL" id="TRY13560.1"/>
    </source>
</evidence>
<comment type="caution">
    <text evidence="3">The sequence shown here is derived from an EMBL/GenBank/DDBJ whole genome shotgun (WGS) entry which is preliminary data.</text>
</comment>
<reference evidence="4" key="1">
    <citation type="submission" date="2019-07" db="EMBL/GenBank/DDBJ databases">
        <title>Shewanella sp. YLB-08 draft genomic sequence.</title>
        <authorList>
            <person name="Yu L."/>
        </authorList>
    </citation>
    <scope>NUCLEOTIDE SEQUENCE [LARGE SCALE GENOMIC DNA]</scope>
    <source>
        <strain evidence="4">JCM 20706</strain>
    </source>
</reference>
<dbReference type="Proteomes" id="UP000318126">
    <property type="component" value="Unassembled WGS sequence"/>
</dbReference>
<dbReference type="InterPro" id="IPR023346">
    <property type="entry name" value="Lysozyme-like_dom_sf"/>
</dbReference>
<dbReference type="RefSeq" id="WP_144041006.1">
    <property type="nucleotide sequence ID" value="NZ_BMPL01000011.1"/>
</dbReference>
<dbReference type="Gene3D" id="1.20.141.10">
    <property type="entry name" value="Chitosanase, subunit A, domain 1"/>
    <property type="match status" value="1"/>
</dbReference>
<keyword evidence="4" id="KW-1185">Reference proteome</keyword>
<gene>
    <name evidence="3" type="ORF">FN961_15080</name>
</gene>
<dbReference type="InterPro" id="IPR008565">
    <property type="entry name" value="TtsA-like_GH18_dom"/>
</dbReference>
<dbReference type="SUPFAM" id="SSF53955">
    <property type="entry name" value="Lysozyme-like"/>
    <property type="match status" value="1"/>
</dbReference>
<protein>
    <submittedName>
        <fullName evidence="3">Uncharacterized protein</fullName>
    </submittedName>
</protein>
<proteinExistence type="predicted"/>
<feature type="domain" description="Peptidoglycan binding" evidence="2">
    <location>
        <begin position="96"/>
        <end position="179"/>
    </location>
</feature>
<dbReference type="OrthoDB" id="9815229at2"/>
<sequence length="182" mass="20736">MNALKNRLIEELIEREGGYVNDPTDRGGETMYGITLKTARAHGYQGEMALLPYEMAFHIYQSMYWAPLKLDEVSQHSETLTEQLFDFGINSGVTRAAKALQTTLNVMNNRQTLFADLNADGIFGRRTLTALDQFLAHRKRKGLQVLTESVRGLRIAFCINIAVNDESQEKYQFGWITRIVEL</sequence>
<dbReference type="Pfam" id="PF09374">
    <property type="entry name" value="PG_binding_3"/>
    <property type="match status" value="1"/>
</dbReference>
<accession>A0A553JME5</accession>
<dbReference type="AlphaFoldDB" id="A0A553JME5"/>
<dbReference type="InterPro" id="IPR018537">
    <property type="entry name" value="Peptidoglycan-bd_3"/>
</dbReference>
<organism evidence="3 4">
    <name type="scientific">Shewanella hanedai</name>
    <name type="common">Alteromonas hanedai</name>
    <dbReference type="NCBI Taxonomy" id="25"/>
    <lineage>
        <taxon>Bacteria</taxon>
        <taxon>Pseudomonadati</taxon>
        <taxon>Pseudomonadota</taxon>
        <taxon>Gammaproteobacteria</taxon>
        <taxon>Alteromonadales</taxon>
        <taxon>Shewanellaceae</taxon>
        <taxon>Shewanella</taxon>
    </lineage>
</organism>